<keyword evidence="4" id="KW-1185">Reference proteome</keyword>
<proteinExistence type="predicted"/>
<dbReference type="PROSITE" id="PS50966">
    <property type="entry name" value="ZF_SWIM"/>
    <property type="match status" value="1"/>
</dbReference>
<dbReference type="EMBL" id="PYAX01000001">
    <property type="protein sequence ID" value="PSL58319.1"/>
    <property type="molecule type" value="Genomic_DNA"/>
</dbReference>
<evidence type="ECO:0000313" key="4">
    <source>
        <dbReference type="Proteomes" id="UP000241118"/>
    </source>
</evidence>
<feature type="domain" description="SWIM-type" evidence="2">
    <location>
        <begin position="48"/>
        <end position="85"/>
    </location>
</feature>
<organism evidence="3 4">
    <name type="scientific">Saccharothrix carnea</name>
    <dbReference type="NCBI Taxonomy" id="1280637"/>
    <lineage>
        <taxon>Bacteria</taxon>
        <taxon>Bacillati</taxon>
        <taxon>Actinomycetota</taxon>
        <taxon>Actinomycetes</taxon>
        <taxon>Pseudonocardiales</taxon>
        <taxon>Pseudonocardiaceae</taxon>
        <taxon>Saccharothrix</taxon>
    </lineage>
</organism>
<dbReference type="Proteomes" id="UP000241118">
    <property type="component" value="Unassembled WGS sequence"/>
</dbReference>
<accession>A0A2P8IIR4</accession>
<comment type="caution">
    <text evidence="3">The sequence shown here is derived from an EMBL/GenBank/DDBJ whole genome shotgun (WGS) entry which is preliminary data.</text>
</comment>
<dbReference type="AlphaFoldDB" id="A0A2P8IIR4"/>
<sequence>MPTLTSALLRHHAGAKSYWRGLTYRDSVVELSVRSRHVEGVVVGADEYRVTLEWDDTRLVGACTCPYGSQGFFCKHCVALGLVLLERGLTVPPPDAEDEELRDRLAELDHATLVELLYDRAARDRSLRDEIMRVRG</sequence>
<dbReference type="InterPro" id="IPR007527">
    <property type="entry name" value="Znf_SWIM"/>
</dbReference>
<gene>
    <name evidence="3" type="ORF">B0I31_101537</name>
</gene>
<keyword evidence="1" id="KW-0479">Metal-binding</keyword>
<dbReference type="GO" id="GO:0008270">
    <property type="term" value="F:zinc ion binding"/>
    <property type="evidence" value="ECO:0007669"/>
    <property type="project" value="UniProtKB-KW"/>
</dbReference>
<dbReference type="RefSeq" id="WP_106613636.1">
    <property type="nucleotide sequence ID" value="NZ_PYAX01000001.1"/>
</dbReference>
<name>A0A2P8IIR4_SACCR</name>
<evidence type="ECO:0000259" key="2">
    <source>
        <dbReference type="PROSITE" id="PS50966"/>
    </source>
</evidence>
<reference evidence="3 4" key="1">
    <citation type="submission" date="2018-03" db="EMBL/GenBank/DDBJ databases">
        <title>Genomic Encyclopedia of Type Strains, Phase III (KMG-III): the genomes of soil and plant-associated and newly described type strains.</title>
        <authorList>
            <person name="Whitman W."/>
        </authorList>
    </citation>
    <scope>NUCLEOTIDE SEQUENCE [LARGE SCALE GENOMIC DNA]</scope>
    <source>
        <strain evidence="3 4">CGMCC 4.7097</strain>
    </source>
</reference>
<dbReference type="OrthoDB" id="3677745at2"/>
<evidence type="ECO:0000256" key="1">
    <source>
        <dbReference type="PROSITE-ProRule" id="PRU00325"/>
    </source>
</evidence>
<protein>
    <recommendedName>
        <fullName evidence="2">SWIM-type domain-containing protein</fullName>
    </recommendedName>
</protein>
<evidence type="ECO:0000313" key="3">
    <source>
        <dbReference type="EMBL" id="PSL58319.1"/>
    </source>
</evidence>
<keyword evidence="1" id="KW-0862">Zinc</keyword>
<keyword evidence="1" id="KW-0863">Zinc-finger</keyword>